<evidence type="ECO:0000259" key="2">
    <source>
        <dbReference type="PROSITE" id="PS50835"/>
    </source>
</evidence>
<dbReference type="PROSITE" id="PS51257">
    <property type="entry name" value="PROKAR_LIPOPROTEIN"/>
    <property type="match status" value="1"/>
</dbReference>
<dbReference type="PROSITE" id="PS50835">
    <property type="entry name" value="IG_LIKE"/>
    <property type="match status" value="1"/>
</dbReference>
<feature type="domain" description="Ig-like" evidence="2">
    <location>
        <begin position="75"/>
        <end position="167"/>
    </location>
</feature>
<sequence>MKKMNIKMKKYPLIMMISLIAFAACKKDKDNEDGEPAKTGFVDKKWVLESMTINPAIDLNGDGTAETDMMDFSDPCVLDDITTFRKDGKTVLNDGKLRCNEENPQERVTGTWSYDEATKQLTTQETGESPSTVQVVKIDDQHLVLKQEMTTDDGTVYTITVTLKKAT</sequence>
<dbReference type="InterPro" id="IPR007110">
    <property type="entry name" value="Ig-like_dom"/>
</dbReference>
<gene>
    <name evidence="3" type="ORF">GCM10023231_29240</name>
</gene>
<evidence type="ECO:0000256" key="1">
    <source>
        <dbReference type="SAM" id="SignalP"/>
    </source>
</evidence>
<proteinExistence type="predicted"/>
<dbReference type="Pfam" id="PF13648">
    <property type="entry name" value="Lipocalin_4"/>
    <property type="match status" value="1"/>
</dbReference>
<organism evidence="3 4">
    <name type="scientific">Olivibacter ginsenosidimutans</name>
    <dbReference type="NCBI Taxonomy" id="1176537"/>
    <lineage>
        <taxon>Bacteria</taxon>
        <taxon>Pseudomonadati</taxon>
        <taxon>Bacteroidota</taxon>
        <taxon>Sphingobacteriia</taxon>
        <taxon>Sphingobacteriales</taxon>
        <taxon>Sphingobacteriaceae</taxon>
        <taxon>Olivibacter</taxon>
    </lineage>
</organism>
<evidence type="ECO:0000313" key="4">
    <source>
        <dbReference type="Proteomes" id="UP001501411"/>
    </source>
</evidence>
<keyword evidence="4" id="KW-1185">Reference proteome</keyword>
<dbReference type="EMBL" id="BAABIQ010000039">
    <property type="protein sequence ID" value="GAA4798610.1"/>
    <property type="molecule type" value="Genomic_DNA"/>
</dbReference>
<accession>A0ABP9BPG0</accession>
<keyword evidence="1" id="KW-0732">Signal</keyword>
<feature type="signal peptide" evidence="1">
    <location>
        <begin position="1"/>
        <end position="23"/>
    </location>
</feature>
<dbReference type="InterPro" id="IPR024311">
    <property type="entry name" value="Lipocalin-like"/>
</dbReference>
<protein>
    <recommendedName>
        <fullName evidence="2">Ig-like domain-containing protein</fullName>
    </recommendedName>
</protein>
<name>A0ABP9BPG0_9SPHI</name>
<dbReference type="Proteomes" id="UP001501411">
    <property type="component" value="Unassembled WGS sequence"/>
</dbReference>
<comment type="caution">
    <text evidence="3">The sequence shown here is derived from an EMBL/GenBank/DDBJ whole genome shotgun (WGS) entry which is preliminary data.</text>
</comment>
<reference evidence="4" key="1">
    <citation type="journal article" date="2019" name="Int. J. Syst. Evol. Microbiol.">
        <title>The Global Catalogue of Microorganisms (GCM) 10K type strain sequencing project: providing services to taxonomists for standard genome sequencing and annotation.</title>
        <authorList>
            <consortium name="The Broad Institute Genomics Platform"/>
            <consortium name="The Broad Institute Genome Sequencing Center for Infectious Disease"/>
            <person name="Wu L."/>
            <person name="Ma J."/>
        </authorList>
    </citation>
    <scope>NUCLEOTIDE SEQUENCE [LARGE SCALE GENOMIC DNA]</scope>
    <source>
        <strain evidence="4">JCM 18200</strain>
    </source>
</reference>
<feature type="chain" id="PRO_5045274994" description="Ig-like domain-containing protein" evidence="1">
    <location>
        <begin position="24"/>
        <end position="167"/>
    </location>
</feature>
<evidence type="ECO:0000313" key="3">
    <source>
        <dbReference type="EMBL" id="GAA4798610.1"/>
    </source>
</evidence>